<dbReference type="InterPro" id="IPR016169">
    <property type="entry name" value="FAD-bd_PCMH_sub2"/>
</dbReference>
<dbReference type="OMA" id="YTVAWID"/>
<protein>
    <submittedName>
        <fullName evidence="3">Decaprenylphosphoryl-beta-D-ribose oxidase</fullName>
        <ecNumber evidence="3">1.-.-.-</ecNumber>
    </submittedName>
</protein>
<dbReference type="Gene3D" id="1.10.45.10">
    <property type="entry name" value="Vanillyl-alcohol Oxidase, Chain A, domain 4"/>
    <property type="match status" value="1"/>
</dbReference>
<dbReference type="Proteomes" id="UP000006461">
    <property type="component" value="Chromosome"/>
</dbReference>
<proteinExistence type="predicted"/>
<evidence type="ECO:0000313" key="4">
    <source>
        <dbReference type="Proteomes" id="UP000006461"/>
    </source>
</evidence>
<dbReference type="GO" id="GO:0016020">
    <property type="term" value="C:membrane"/>
    <property type="evidence" value="ECO:0007669"/>
    <property type="project" value="InterPro"/>
</dbReference>
<name>I4F393_MODI5</name>
<dbReference type="EMBL" id="FO203431">
    <property type="protein sequence ID" value="CCH90106.1"/>
    <property type="molecule type" value="Genomic_DNA"/>
</dbReference>
<reference evidence="3 4" key="1">
    <citation type="journal article" date="2012" name="J. Bacteriol.">
        <title>Genome Sequence of Radiation-Resistant Modestobacter marinus Strain BC501, a Representative Actinobacterium That Thrives on Calcareous Stone Surfaces.</title>
        <authorList>
            <person name="Normand P."/>
            <person name="Gury J."/>
            <person name="Pujic P."/>
            <person name="Chouaia B."/>
            <person name="Crotti E."/>
            <person name="Brusetti L."/>
            <person name="Daffonchio D."/>
            <person name="Vacherie B."/>
            <person name="Barbe V."/>
            <person name="Medigue C."/>
            <person name="Calteau A."/>
            <person name="Ghodhbane-Gtari F."/>
            <person name="Essoussi I."/>
            <person name="Nouioui I."/>
            <person name="Abbassi-Ghozzi I."/>
            <person name="Gtari M."/>
        </authorList>
    </citation>
    <scope>NUCLEOTIDE SEQUENCE [LARGE SCALE GENOMIC DNA]</scope>
    <source>
        <strain evidence="4">BC 501</strain>
    </source>
</reference>
<dbReference type="InterPro" id="IPR036318">
    <property type="entry name" value="FAD-bd_PCMH-like_sf"/>
</dbReference>
<dbReference type="OrthoDB" id="143770at2"/>
<evidence type="ECO:0000313" key="3">
    <source>
        <dbReference type="EMBL" id="CCH90106.1"/>
    </source>
</evidence>
<dbReference type="STRING" id="477641.MODMU_4725"/>
<gene>
    <name evidence="3" type="ordered locus">MODMU_4725</name>
</gene>
<dbReference type="EC" id="1.-.-.-" evidence="3"/>
<dbReference type="GO" id="GO:0071949">
    <property type="term" value="F:FAD binding"/>
    <property type="evidence" value="ECO:0007669"/>
    <property type="project" value="InterPro"/>
</dbReference>
<dbReference type="InterPro" id="IPR007173">
    <property type="entry name" value="ALO_C"/>
</dbReference>
<organism evidence="3 4">
    <name type="scientific">Modestobacter italicus (strain DSM 44449 / CECT 9708 / BC 501)</name>
    <dbReference type="NCBI Taxonomy" id="2732864"/>
    <lineage>
        <taxon>Bacteria</taxon>
        <taxon>Bacillati</taxon>
        <taxon>Actinomycetota</taxon>
        <taxon>Actinomycetes</taxon>
        <taxon>Geodermatophilales</taxon>
        <taxon>Geodermatophilaceae</taxon>
        <taxon>Modestobacter</taxon>
    </lineage>
</organism>
<keyword evidence="4" id="KW-1185">Reference proteome</keyword>
<dbReference type="PANTHER" id="PTHR43762:SF1">
    <property type="entry name" value="D-ARABINONO-1,4-LACTONE OXIDASE"/>
    <property type="match status" value="1"/>
</dbReference>
<dbReference type="GO" id="GO:0003885">
    <property type="term" value="F:D-arabinono-1,4-lactone oxidase activity"/>
    <property type="evidence" value="ECO:0007669"/>
    <property type="project" value="InterPro"/>
</dbReference>
<dbReference type="InterPro" id="IPR006094">
    <property type="entry name" value="Oxid_FAD_bind_N"/>
</dbReference>
<evidence type="ECO:0000259" key="2">
    <source>
        <dbReference type="PROSITE" id="PS51387"/>
    </source>
</evidence>
<dbReference type="Gene3D" id="3.30.465.10">
    <property type="match status" value="1"/>
</dbReference>
<dbReference type="eggNOG" id="COG0277">
    <property type="taxonomic scope" value="Bacteria"/>
</dbReference>
<dbReference type="Pfam" id="PF04030">
    <property type="entry name" value="ALO"/>
    <property type="match status" value="1"/>
</dbReference>
<dbReference type="AlphaFoldDB" id="I4F393"/>
<dbReference type="Pfam" id="PF01565">
    <property type="entry name" value="FAD_binding_4"/>
    <property type="match status" value="1"/>
</dbReference>
<dbReference type="PANTHER" id="PTHR43762">
    <property type="entry name" value="L-GULONOLACTONE OXIDASE"/>
    <property type="match status" value="1"/>
</dbReference>
<dbReference type="PATRIC" id="fig|477641.3.peg.4434"/>
<keyword evidence="1 3" id="KW-0560">Oxidoreductase</keyword>
<dbReference type="KEGG" id="mmar:MODMU_4725"/>
<accession>I4F393</accession>
<dbReference type="HOGENOM" id="CLU_032465_0_0_11"/>
<sequence length="461" mass="49931">MADTALLSTPTTEPARVPLVGWGRTAPTIAALTPVHDDDDVRAAVLAASGRGVVARGLARSYGDAAQNAGGTVLDMTGAARVLHADLATGLVDVEAGISLDELMNQFVPQGFFVPVTPGTRLVTVGGAIAADIHGKNHHVAGSFGQHVRWIDLLTADGQVRRISPESDADLFWATVGGMGLTGVILRAQVQMKAIESSRCLVDTDRTENLDALMTLLAETDHLYEYSVAWIDTLAKGKRMGRSVVTRGRFAKLDELPAKRRTDPLKYHGSVKASVPDVFPPGLLNLATVAAFNEVWYRKAPKLKRDQLQSIPTFFHPLDAVGGWNRIYGPRGFVQYQVTVPFGQEEAMREVLDRLSSFGTASFLAVLKRFGPGNPGMLSYPSPGWTLALDIPVMKGLGGLLDSLDEVVIAAAGRTYLAKDSRVRPETFEKMYDRLDDFRAVRKRVDPDGVFTSDLARRLAL</sequence>
<evidence type="ECO:0000256" key="1">
    <source>
        <dbReference type="ARBA" id="ARBA00023002"/>
    </source>
</evidence>
<feature type="domain" description="FAD-binding PCMH-type" evidence="2">
    <location>
        <begin position="24"/>
        <end position="195"/>
    </location>
</feature>
<dbReference type="PROSITE" id="PS51387">
    <property type="entry name" value="FAD_PCMH"/>
    <property type="match status" value="1"/>
</dbReference>
<dbReference type="InterPro" id="IPR016171">
    <property type="entry name" value="Vanillyl_alc_oxidase_C-sub2"/>
</dbReference>
<dbReference type="InterPro" id="IPR016166">
    <property type="entry name" value="FAD-bd_PCMH"/>
</dbReference>
<dbReference type="SUPFAM" id="SSF56176">
    <property type="entry name" value="FAD-binding/transporter-associated domain-like"/>
    <property type="match status" value="1"/>
</dbReference>
<dbReference type="InterPro" id="IPR010031">
    <property type="entry name" value="FAD_lactone_oxidase-like"/>
</dbReference>